<dbReference type="EMBL" id="KZ559141">
    <property type="protein sequence ID" value="PLB37717.1"/>
    <property type="molecule type" value="Genomic_DNA"/>
</dbReference>
<proteinExistence type="predicted"/>
<accession>A0A2I2FAR5</accession>
<dbReference type="AlphaFoldDB" id="A0A2I2FAR5"/>
<dbReference type="GeneID" id="36519986"/>
<keyword evidence="4" id="KW-1185">Reference proteome</keyword>
<evidence type="ECO:0000256" key="1">
    <source>
        <dbReference type="SAM" id="MobiDB-lite"/>
    </source>
</evidence>
<reference evidence="3 4" key="1">
    <citation type="submission" date="2017-12" db="EMBL/GenBank/DDBJ databases">
        <authorList>
            <consortium name="DOE Joint Genome Institute"/>
            <person name="Haridas S."/>
            <person name="Kjaerbolling I."/>
            <person name="Vesth T.C."/>
            <person name="Frisvad J.C."/>
            <person name="Nybo J.L."/>
            <person name="Theobald S."/>
            <person name="Kuo A."/>
            <person name="Bowyer P."/>
            <person name="Matsuda Y."/>
            <person name="Mondo S."/>
            <person name="Lyhne E.K."/>
            <person name="Kogle M.E."/>
            <person name="Clum A."/>
            <person name="Lipzen A."/>
            <person name="Salamov A."/>
            <person name="Ngan C.Y."/>
            <person name="Daum C."/>
            <person name="Chiniquy J."/>
            <person name="Barry K."/>
            <person name="LaButti K."/>
            <person name="Simmons B.A."/>
            <person name="Magnuson J.K."/>
            <person name="Mortensen U.H."/>
            <person name="Larsen T.O."/>
            <person name="Grigoriev I.V."/>
            <person name="Baker S.E."/>
            <person name="Andersen M.R."/>
            <person name="Nordberg H.P."/>
            <person name="Cantor M.N."/>
            <person name="Hua S.X."/>
        </authorList>
    </citation>
    <scope>NUCLEOTIDE SEQUENCE [LARGE SCALE GENOMIC DNA]</scope>
    <source>
        <strain evidence="3 4">CBS 102.13</strain>
    </source>
</reference>
<organism evidence="3 4">
    <name type="scientific">Aspergillus candidus</name>
    <dbReference type="NCBI Taxonomy" id="41067"/>
    <lineage>
        <taxon>Eukaryota</taxon>
        <taxon>Fungi</taxon>
        <taxon>Dikarya</taxon>
        <taxon>Ascomycota</taxon>
        <taxon>Pezizomycotina</taxon>
        <taxon>Eurotiomycetes</taxon>
        <taxon>Eurotiomycetidae</taxon>
        <taxon>Eurotiales</taxon>
        <taxon>Aspergillaceae</taxon>
        <taxon>Aspergillus</taxon>
        <taxon>Aspergillus subgen. Circumdati</taxon>
    </lineage>
</organism>
<dbReference type="RefSeq" id="XP_024671729.1">
    <property type="nucleotide sequence ID" value="XM_024812826.1"/>
</dbReference>
<evidence type="ECO:0000313" key="3">
    <source>
        <dbReference type="EMBL" id="PLB37717.1"/>
    </source>
</evidence>
<feature type="region of interest" description="Disordered" evidence="1">
    <location>
        <begin position="11"/>
        <end position="43"/>
    </location>
</feature>
<keyword evidence="2" id="KW-1133">Transmembrane helix</keyword>
<gene>
    <name evidence="3" type="ORF">BDW47DRAFT_106685</name>
</gene>
<feature type="transmembrane region" description="Helical" evidence="2">
    <location>
        <begin position="45"/>
        <end position="67"/>
    </location>
</feature>
<feature type="compositionally biased region" description="Polar residues" evidence="1">
    <location>
        <begin position="12"/>
        <end position="43"/>
    </location>
</feature>
<keyword evidence="2" id="KW-0472">Membrane</keyword>
<name>A0A2I2FAR5_ASPCN</name>
<feature type="transmembrane region" description="Helical" evidence="2">
    <location>
        <begin position="97"/>
        <end position="115"/>
    </location>
</feature>
<evidence type="ECO:0000313" key="4">
    <source>
        <dbReference type="Proteomes" id="UP000234585"/>
    </source>
</evidence>
<evidence type="ECO:0000256" key="2">
    <source>
        <dbReference type="SAM" id="Phobius"/>
    </source>
</evidence>
<protein>
    <submittedName>
        <fullName evidence="3">Uncharacterized protein</fullName>
    </submittedName>
</protein>
<sequence>MRPLCGSVHCPLNSSPRQVRAGSKNSPSGSPGTIASSSTPRNRTPLSSVFLGSFIAVGSLLIVWLIPFRSCGIAASRGLLGQKRGSRIDGFSSPSPFFFDLSFLWSIFSVAIVSAH</sequence>
<dbReference type="Proteomes" id="UP000234585">
    <property type="component" value="Unassembled WGS sequence"/>
</dbReference>
<keyword evidence="2" id="KW-0812">Transmembrane</keyword>